<reference evidence="2" key="1">
    <citation type="submission" date="2022-07" db="EMBL/GenBank/DDBJ databases">
        <title>Phylogenomic reconstructions and comparative analyses of Kickxellomycotina fungi.</title>
        <authorList>
            <person name="Reynolds N.K."/>
            <person name="Stajich J.E."/>
            <person name="Barry K."/>
            <person name="Grigoriev I.V."/>
            <person name="Crous P."/>
            <person name="Smith M.E."/>
        </authorList>
    </citation>
    <scope>NUCLEOTIDE SEQUENCE</scope>
    <source>
        <strain evidence="2">RSA 861</strain>
    </source>
</reference>
<accession>A0A9W8E0G4</accession>
<evidence type="ECO:0008006" key="4">
    <source>
        <dbReference type="Google" id="ProtNLM"/>
    </source>
</evidence>
<dbReference type="PANTHER" id="PTHR43832">
    <property type="match status" value="1"/>
</dbReference>
<dbReference type="FunFam" id="3.40.50.150:FF:000554">
    <property type="entry name" value="Cation-transporting ATPase"/>
    <property type="match status" value="1"/>
</dbReference>
<comment type="caution">
    <text evidence="2">The sequence shown here is derived from an EMBL/GenBank/DDBJ whole genome shotgun (WGS) entry which is preliminary data.</text>
</comment>
<name>A0A9W8E0G4_9FUNG</name>
<protein>
    <recommendedName>
        <fullName evidence="4">Cyclopropane-fatty-acyl-phospholipid synthase</fullName>
    </recommendedName>
</protein>
<dbReference type="Pfam" id="PF02353">
    <property type="entry name" value="CMAS"/>
    <property type="match status" value="1"/>
</dbReference>
<dbReference type="OrthoDB" id="506498at2759"/>
<comment type="similarity">
    <text evidence="1">Belongs to the CFA/CMAS family.</text>
</comment>
<dbReference type="AlphaFoldDB" id="A0A9W8E0G4"/>
<dbReference type="Gene3D" id="3.40.50.150">
    <property type="entry name" value="Vaccinia Virus protein VP39"/>
    <property type="match status" value="1"/>
</dbReference>
<proteinExistence type="inferred from homology"/>
<gene>
    <name evidence="2" type="ORF">IWQ60_003680</name>
</gene>
<dbReference type="EMBL" id="JANBPT010000162">
    <property type="protein sequence ID" value="KAJ1926564.1"/>
    <property type="molecule type" value="Genomic_DNA"/>
</dbReference>
<dbReference type="InterPro" id="IPR029063">
    <property type="entry name" value="SAM-dependent_MTases_sf"/>
</dbReference>
<organism evidence="2 3">
    <name type="scientific">Tieghemiomyces parasiticus</name>
    <dbReference type="NCBI Taxonomy" id="78921"/>
    <lineage>
        <taxon>Eukaryota</taxon>
        <taxon>Fungi</taxon>
        <taxon>Fungi incertae sedis</taxon>
        <taxon>Zoopagomycota</taxon>
        <taxon>Kickxellomycotina</taxon>
        <taxon>Dimargaritomycetes</taxon>
        <taxon>Dimargaritales</taxon>
        <taxon>Dimargaritaceae</taxon>
        <taxon>Tieghemiomyces</taxon>
    </lineage>
</organism>
<dbReference type="CDD" id="cd02440">
    <property type="entry name" value="AdoMet_MTases"/>
    <property type="match status" value="1"/>
</dbReference>
<sequence length="365" mass="42680">MWYEALIDGGYLPDVLIRQGIRRLLATRIQGLYQGDDEARFRYKLNFINGLKRMPIAVDTDKANDQHYEVSPEFMKLMMGDHVKYSCGLYVDDTTSLSEAEESMMEVYCQRAKLADGQRILDLGCGWGSLALYMAKKYPNAKITGFSNSYSQADYICRQVSERGLTNVQVTTGNIVDFEWDKPREFDRIVTIEMIEHMKNYAQLFAKVSRWLTPDGYMFAETLSHREVPYHFDVGEEDSWLARYFFTGGCMPSRDLYLYFQDHLQLVDQWYLNGTHFNKTGEAWLINLDRHSEEALVALTRIYASKELAALDFTSARTIAYKWLQRWRVYLMAVSEMYAFGNYQEWGITHHLFQNRRRPVLPLQA</sequence>
<evidence type="ECO:0000256" key="1">
    <source>
        <dbReference type="ARBA" id="ARBA00010815"/>
    </source>
</evidence>
<dbReference type="PANTHER" id="PTHR43832:SF1">
    <property type="entry name" value="S-ADENOSYL-L-METHIONINE-DEPENDENT METHYLTRANSFERASES SUPERFAMILY PROTEIN"/>
    <property type="match status" value="1"/>
</dbReference>
<evidence type="ECO:0000313" key="3">
    <source>
        <dbReference type="Proteomes" id="UP001150569"/>
    </source>
</evidence>
<keyword evidence="3" id="KW-1185">Reference proteome</keyword>
<dbReference type="SUPFAM" id="SSF53335">
    <property type="entry name" value="S-adenosyl-L-methionine-dependent methyltransferases"/>
    <property type="match status" value="1"/>
</dbReference>
<dbReference type="Proteomes" id="UP001150569">
    <property type="component" value="Unassembled WGS sequence"/>
</dbReference>
<evidence type="ECO:0000313" key="2">
    <source>
        <dbReference type="EMBL" id="KAJ1926564.1"/>
    </source>
</evidence>